<name>A0ABN6CW45_9GAMM</name>
<proteinExistence type="predicted"/>
<protein>
    <submittedName>
        <fullName evidence="1">Uncharacterized protein</fullName>
    </submittedName>
</protein>
<evidence type="ECO:0000313" key="2">
    <source>
        <dbReference type="Proteomes" id="UP001054820"/>
    </source>
</evidence>
<dbReference type="EMBL" id="AP024202">
    <property type="protein sequence ID" value="BCN93246.1"/>
    <property type="molecule type" value="Genomic_DNA"/>
</dbReference>
<dbReference type="RefSeq" id="WP_237264269.1">
    <property type="nucleotide sequence ID" value="NZ_AP024202.1"/>
</dbReference>
<organism evidence="1 2">
    <name type="scientific">Thiomicrorhabdus immobilis</name>
    <dbReference type="NCBI Taxonomy" id="2791037"/>
    <lineage>
        <taxon>Bacteria</taxon>
        <taxon>Pseudomonadati</taxon>
        <taxon>Pseudomonadota</taxon>
        <taxon>Gammaproteobacteria</taxon>
        <taxon>Thiotrichales</taxon>
        <taxon>Piscirickettsiaceae</taxon>
        <taxon>Thiomicrorhabdus</taxon>
    </lineage>
</organism>
<sequence length="124" mass="14254">MEQCTNPDCKKKYWLSRISDSVYGKDYEDIICPYCNTLVRTMDTSACFMTRKAEELYEGKIGIASENKLIATLTKFEKSSNLEIDTYWYDEVDSEGKVVAKYILKDSSSISPVRENNITFEKIG</sequence>
<reference evidence="1" key="1">
    <citation type="journal article" date="2022" name="Arch. Microbiol.">
        <title>Thiomicrorhabdus immobilis sp. nov., a mesophilic sulfur-oxidizing bacterium isolated from sediment of a brackish lake in northern Japan.</title>
        <authorList>
            <person name="Kojima H."/>
            <person name="Mochizuki J."/>
            <person name="Kanda M."/>
            <person name="Watanabe T."/>
            <person name="Fukui M."/>
        </authorList>
    </citation>
    <scope>NUCLEOTIDE SEQUENCE</scope>
    <source>
        <strain evidence="1">Am19</strain>
    </source>
</reference>
<accession>A0ABN6CW45</accession>
<evidence type="ECO:0000313" key="1">
    <source>
        <dbReference type="EMBL" id="BCN93246.1"/>
    </source>
</evidence>
<gene>
    <name evidence="1" type="ORF">THMIRHAM_10310</name>
</gene>
<keyword evidence="2" id="KW-1185">Reference proteome</keyword>
<dbReference type="Proteomes" id="UP001054820">
    <property type="component" value="Chromosome"/>
</dbReference>